<keyword evidence="4" id="KW-0732">Signal</keyword>
<dbReference type="GO" id="GO:0005576">
    <property type="term" value="C:extracellular region"/>
    <property type="evidence" value="ECO:0007669"/>
    <property type="project" value="UniProtKB-SubCell"/>
</dbReference>
<reference evidence="6" key="2">
    <citation type="journal article" date="2016" name="Sci. Rep.">
        <title>Dictyocaulus viviparus genome, variome and transcriptome elucidate lungworm biology and support future intervention.</title>
        <authorList>
            <person name="McNulty S.N."/>
            <person name="Strube C."/>
            <person name="Rosa B.A."/>
            <person name="Martin J.C."/>
            <person name="Tyagi R."/>
            <person name="Choi Y.J."/>
            <person name="Wang Q."/>
            <person name="Hallsworth Pepin K."/>
            <person name="Zhang X."/>
            <person name="Ozersky P."/>
            <person name="Wilson R.K."/>
            <person name="Sternberg P.W."/>
            <person name="Gasser R.B."/>
            <person name="Mitreva M."/>
        </authorList>
    </citation>
    <scope>NUCLEOTIDE SEQUENCE [LARGE SCALE GENOMIC DNA]</scope>
    <source>
        <strain evidence="6">HannoverDv2000</strain>
    </source>
</reference>
<dbReference type="Proteomes" id="UP000053766">
    <property type="component" value="Unassembled WGS sequence"/>
</dbReference>
<evidence type="ECO:0000256" key="3">
    <source>
        <dbReference type="ARBA" id="ARBA00022525"/>
    </source>
</evidence>
<comment type="similarity">
    <text evidence="2">Belongs to the nematode transthyretin-like family.</text>
</comment>
<proteinExistence type="inferred from homology"/>
<dbReference type="OrthoDB" id="5822973at2759"/>
<evidence type="ECO:0000256" key="1">
    <source>
        <dbReference type="ARBA" id="ARBA00004613"/>
    </source>
</evidence>
<dbReference type="Gene3D" id="2.60.40.3330">
    <property type="match status" value="1"/>
</dbReference>
<accession>A0A0D8XWQ4</accession>
<evidence type="ECO:0000313" key="5">
    <source>
        <dbReference type="EMBL" id="KJH46776.1"/>
    </source>
</evidence>
<gene>
    <name evidence="5" type="ORF">DICVIV_07151</name>
</gene>
<sequence>MFQIKQYYYLAGVAVFSWLDPDDLLDKSYSDSKGEFHLIGGTTEFTAMEPVLSVYHDCNDGIKSGVRKLSFGLPDHYITPGPTPRKTMDVGVINLELHYKAEERVDNDPIEWNLTARKQIKSEYDEMV</sequence>
<dbReference type="PANTHER" id="PTHR21700">
    <property type="entry name" value="TRANSTHYRETIN-LIKE FAMILY PROTEIN-RELATED"/>
    <property type="match status" value="1"/>
</dbReference>
<dbReference type="InterPro" id="IPR038479">
    <property type="entry name" value="Transthyretin-like_sf"/>
</dbReference>
<organism evidence="5 6">
    <name type="scientific">Dictyocaulus viviparus</name>
    <name type="common">Bovine lungworm</name>
    <dbReference type="NCBI Taxonomy" id="29172"/>
    <lineage>
        <taxon>Eukaryota</taxon>
        <taxon>Metazoa</taxon>
        <taxon>Ecdysozoa</taxon>
        <taxon>Nematoda</taxon>
        <taxon>Chromadorea</taxon>
        <taxon>Rhabditida</taxon>
        <taxon>Rhabditina</taxon>
        <taxon>Rhabditomorpha</taxon>
        <taxon>Strongyloidea</taxon>
        <taxon>Metastrongylidae</taxon>
        <taxon>Dictyocaulus</taxon>
    </lineage>
</organism>
<dbReference type="AlphaFoldDB" id="A0A0D8XWQ4"/>
<dbReference type="STRING" id="29172.A0A0D8XWQ4"/>
<name>A0A0D8XWQ4_DICVI</name>
<dbReference type="Pfam" id="PF01060">
    <property type="entry name" value="TTR-52"/>
    <property type="match status" value="1"/>
</dbReference>
<evidence type="ECO:0000256" key="2">
    <source>
        <dbReference type="ARBA" id="ARBA00010112"/>
    </source>
</evidence>
<keyword evidence="3" id="KW-0964">Secreted</keyword>
<keyword evidence="6" id="KW-1185">Reference proteome</keyword>
<evidence type="ECO:0000313" key="6">
    <source>
        <dbReference type="Proteomes" id="UP000053766"/>
    </source>
</evidence>
<protein>
    <submittedName>
        <fullName evidence="5">Transthyretin-like family protein</fullName>
    </submittedName>
</protein>
<comment type="subcellular location">
    <subcellularLocation>
        <location evidence="1">Secreted</location>
    </subcellularLocation>
</comment>
<dbReference type="PANTHER" id="PTHR21700:SF118">
    <property type="entry name" value="TRANSTHYRETIN-LIKE FAMILY PROTEIN"/>
    <property type="match status" value="1"/>
</dbReference>
<dbReference type="EMBL" id="KN716335">
    <property type="protein sequence ID" value="KJH46776.1"/>
    <property type="molecule type" value="Genomic_DNA"/>
</dbReference>
<evidence type="ECO:0000256" key="4">
    <source>
        <dbReference type="ARBA" id="ARBA00022729"/>
    </source>
</evidence>
<dbReference type="InterPro" id="IPR001534">
    <property type="entry name" value="Transthyretin-like"/>
</dbReference>
<dbReference type="GO" id="GO:0009986">
    <property type="term" value="C:cell surface"/>
    <property type="evidence" value="ECO:0007669"/>
    <property type="project" value="InterPro"/>
</dbReference>
<reference evidence="5 6" key="1">
    <citation type="submission" date="2013-11" db="EMBL/GenBank/DDBJ databases">
        <title>Draft genome of the bovine lungworm Dictyocaulus viviparus.</title>
        <authorList>
            <person name="Mitreva M."/>
        </authorList>
    </citation>
    <scope>NUCLEOTIDE SEQUENCE [LARGE SCALE GENOMIC DNA]</scope>
    <source>
        <strain evidence="5 6">HannoverDv2000</strain>
    </source>
</reference>